<dbReference type="OrthoDB" id="9776116at2"/>
<name>A0A2K1SWR3_GARVA</name>
<organism evidence="2 3">
    <name type="scientific">Gardnerella vaginalis</name>
    <dbReference type="NCBI Taxonomy" id="2702"/>
    <lineage>
        <taxon>Bacteria</taxon>
        <taxon>Bacillati</taxon>
        <taxon>Actinomycetota</taxon>
        <taxon>Actinomycetes</taxon>
        <taxon>Bifidobacteriales</taxon>
        <taxon>Bifidobacteriaceae</taxon>
        <taxon>Gardnerella</taxon>
    </lineage>
</organism>
<proteinExistence type="predicted"/>
<gene>
    <name evidence="2" type="ORF">BFS05_01050</name>
</gene>
<evidence type="ECO:0000313" key="3">
    <source>
        <dbReference type="Proteomes" id="UP000236146"/>
    </source>
</evidence>
<dbReference type="Proteomes" id="UP000236146">
    <property type="component" value="Unassembled WGS sequence"/>
</dbReference>
<dbReference type="Pfam" id="PF01882">
    <property type="entry name" value="DUF58"/>
    <property type="match status" value="1"/>
</dbReference>
<evidence type="ECO:0000259" key="1">
    <source>
        <dbReference type="Pfam" id="PF01882"/>
    </source>
</evidence>
<sequence length="314" mass="35139">MLLTPTSKRIRLSSKSRLVRKKIEILDHRITLPVARTTLGLLEGEHPSHDRYGNGDILDIHSWQPGDEARMMNWSASARVGQPMVSARERCMSSNTWIICDASISMNASCASGEFAYEVASNAICLFASLSMKRNDTVQLVMVDGDCVNSMPQSHTVPDCERIIDSAFLRYRRNKQNSDSLIKFIRNIRNKRGLIVLIVDNDSFKASQLEDLQKISLNQALVVVNIETINPCDSSLNARVVDGVTLKQIPAFFMDDIVKKEIASRHAFRKNALDDVLTNMKATLINANSSESMLRNSAHIMSRAFSYTSKTMAI</sequence>
<evidence type="ECO:0000313" key="2">
    <source>
        <dbReference type="EMBL" id="PNS43984.1"/>
    </source>
</evidence>
<dbReference type="AlphaFoldDB" id="A0A2K1SWR3"/>
<dbReference type="EMBL" id="MNLH01000001">
    <property type="protein sequence ID" value="PNS43984.1"/>
    <property type="molecule type" value="Genomic_DNA"/>
</dbReference>
<comment type="caution">
    <text evidence="2">The sequence shown here is derived from an EMBL/GenBank/DDBJ whole genome shotgun (WGS) entry which is preliminary data.</text>
</comment>
<feature type="domain" description="DUF58" evidence="1">
    <location>
        <begin position="62"/>
        <end position="237"/>
    </location>
</feature>
<dbReference type="PANTHER" id="PTHR33608:SF6">
    <property type="entry name" value="BLL2464 PROTEIN"/>
    <property type="match status" value="1"/>
</dbReference>
<accession>A0A2K1SWR3</accession>
<dbReference type="InterPro" id="IPR002881">
    <property type="entry name" value="DUF58"/>
</dbReference>
<protein>
    <submittedName>
        <fullName evidence="2">DUF58 domain-containing protein</fullName>
    </submittedName>
</protein>
<reference evidence="3" key="1">
    <citation type="submission" date="2016-10" db="EMBL/GenBank/DDBJ databases">
        <authorList>
            <person name="Bumgarner R.E."/>
            <person name="Fredricks D.N."/>
            <person name="Srinivasan S."/>
        </authorList>
    </citation>
    <scope>NUCLEOTIDE SEQUENCE [LARGE SCALE GENOMIC DNA]</scope>
    <source>
        <strain evidence="3">KA00225</strain>
    </source>
</reference>
<dbReference type="PANTHER" id="PTHR33608">
    <property type="entry name" value="BLL2464 PROTEIN"/>
    <property type="match status" value="1"/>
</dbReference>